<organism evidence="7 8">
    <name type="scientific">Rhizobium lusitanum</name>
    <dbReference type="NCBI Taxonomy" id="293958"/>
    <lineage>
        <taxon>Bacteria</taxon>
        <taxon>Pseudomonadati</taxon>
        <taxon>Pseudomonadota</taxon>
        <taxon>Alphaproteobacteria</taxon>
        <taxon>Hyphomicrobiales</taxon>
        <taxon>Rhizobiaceae</taxon>
        <taxon>Rhizobium/Agrobacterium group</taxon>
        <taxon>Rhizobium</taxon>
    </lineage>
</organism>
<protein>
    <recommendedName>
        <fullName evidence="6">C-type lysozyme inhibitor domain-containing protein</fullName>
    </recommendedName>
</protein>
<dbReference type="Pfam" id="PF09864">
    <property type="entry name" value="MliC"/>
    <property type="match status" value="1"/>
</dbReference>
<dbReference type="Proteomes" id="UP000483035">
    <property type="component" value="Unassembled WGS sequence"/>
</dbReference>
<sequence length="103" mass="10978">MLTRILLSATMLPALVSMACAADVTADYTCADGTRMTAIFHTPATKPGSVELSLAASGKRIDLPQVLSADGGRYADGKIEFWIKGRQASFRHDGKATTCETKQ</sequence>
<proteinExistence type="predicted"/>
<accession>A0A6L9UC12</accession>
<dbReference type="EMBL" id="WUEY01000010">
    <property type="protein sequence ID" value="NEI72038.1"/>
    <property type="molecule type" value="Genomic_DNA"/>
</dbReference>
<keyword evidence="4" id="KW-0449">Lipoprotein</keyword>
<evidence type="ECO:0000256" key="4">
    <source>
        <dbReference type="ARBA" id="ARBA00023288"/>
    </source>
</evidence>
<feature type="chain" id="PRO_5026822805" description="C-type lysozyme inhibitor domain-containing protein" evidence="5">
    <location>
        <begin position="22"/>
        <end position="103"/>
    </location>
</feature>
<dbReference type="Gene3D" id="2.40.128.200">
    <property type="match status" value="1"/>
</dbReference>
<keyword evidence="1 5" id="KW-0732">Signal</keyword>
<comment type="caution">
    <text evidence="7">The sequence shown here is derived from an EMBL/GenBank/DDBJ whole genome shotgun (WGS) entry which is preliminary data.</text>
</comment>
<evidence type="ECO:0000313" key="8">
    <source>
        <dbReference type="Proteomes" id="UP000483035"/>
    </source>
</evidence>
<dbReference type="InterPro" id="IPR036328">
    <property type="entry name" value="MliC_sf"/>
</dbReference>
<gene>
    <name evidence="7" type="ORF">GR212_20860</name>
</gene>
<evidence type="ECO:0000256" key="2">
    <source>
        <dbReference type="ARBA" id="ARBA00023136"/>
    </source>
</evidence>
<keyword evidence="2" id="KW-0472">Membrane</keyword>
<evidence type="ECO:0000256" key="3">
    <source>
        <dbReference type="ARBA" id="ARBA00023139"/>
    </source>
</evidence>
<evidence type="ECO:0000256" key="1">
    <source>
        <dbReference type="ARBA" id="ARBA00022729"/>
    </source>
</evidence>
<feature type="signal peptide" evidence="5">
    <location>
        <begin position="1"/>
        <end position="21"/>
    </location>
</feature>
<feature type="domain" description="C-type lysozyme inhibitor" evidence="6">
    <location>
        <begin position="28"/>
        <end position="97"/>
    </location>
</feature>
<dbReference type="AlphaFoldDB" id="A0A6L9UC12"/>
<evidence type="ECO:0000259" key="6">
    <source>
        <dbReference type="Pfam" id="PF09864"/>
    </source>
</evidence>
<dbReference type="RefSeq" id="WP_163988966.1">
    <property type="nucleotide sequence ID" value="NZ_WUEY01000010.1"/>
</dbReference>
<name>A0A6L9UC12_9HYPH</name>
<reference evidence="7 8" key="1">
    <citation type="submission" date="2019-12" db="EMBL/GenBank/DDBJ databases">
        <title>Rhizobium genotypes associated with high levels of biological nitrogen fixation by grain legumes in a temperate-maritime cropping system.</title>
        <authorList>
            <person name="Maluk M."/>
            <person name="Francesc Ferrando Molina F."/>
            <person name="Lopez Del Egido L."/>
            <person name="Lafos M."/>
            <person name="Langarica-Fuentes A."/>
            <person name="Gebre Yohannes G."/>
            <person name="Young M.W."/>
            <person name="Martin P."/>
            <person name="Gantlett R."/>
            <person name="Kenicer G."/>
            <person name="Hawes C."/>
            <person name="Begg G.S."/>
            <person name="Quilliam R.S."/>
            <person name="Squire G.R."/>
            <person name="Poole P.S."/>
            <person name="Young P.W."/>
            <person name="Iannetta P.M."/>
            <person name="James E.K."/>
        </authorList>
    </citation>
    <scope>NUCLEOTIDE SEQUENCE [LARGE SCALE GENOMIC DNA]</scope>
    <source>
        <strain evidence="7 8">JHI1118</strain>
    </source>
</reference>
<dbReference type="SUPFAM" id="SSF141488">
    <property type="entry name" value="YdhA-like"/>
    <property type="match status" value="1"/>
</dbReference>
<evidence type="ECO:0000313" key="7">
    <source>
        <dbReference type="EMBL" id="NEI72038.1"/>
    </source>
</evidence>
<keyword evidence="3" id="KW-0564">Palmitate</keyword>
<evidence type="ECO:0000256" key="5">
    <source>
        <dbReference type="SAM" id="SignalP"/>
    </source>
</evidence>
<dbReference type="PROSITE" id="PS51257">
    <property type="entry name" value="PROKAR_LIPOPROTEIN"/>
    <property type="match status" value="1"/>
</dbReference>
<dbReference type="InterPro" id="IPR018660">
    <property type="entry name" value="MliC"/>
</dbReference>